<evidence type="ECO:0000313" key="3">
    <source>
        <dbReference type="EMBL" id="MCP1376324.1"/>
    </source>
</evidence>
<protein>
    <submittedName>
        <fullName evidence="3">SWIM zinc finger family protein</fullName>
    </submittedName>
</protein>
<evidence type="ECO:0000259" key="2">
    <source>
        <dbReference type="PROSITE" id="PS50966"/>
    </source>
</evidence>
<name>A0ABT1FG06_9GAMM</name>
<sequence length="464" mass="50058">MTLSLDVVQALAPDQGSLVAAGKLLQPKHWLRVARAAGLPVIWGECQGSGAHPYRVIADVADHGYKCTCPSRKFPCKHSLALMWQYAESAERFGQAEVPDWVQEWLGRRRRAGASGDAAPGVAGKDIAVAQATEPADPQEAEAQARKREAAAAKRQAQTHVAVGEGLGELQQWIADQLRTGVAGLLDDVVARCRRIAARLVDSKAAALASRVDEWPARVLALPRELRGEAAMLELGQWVLLAQAWRAAPDDPDARAAVIQASTREEVLASTATRAGSLWEVMGHAVQTRRDGMVSQSTWLLDRCSATPRFALLLDFFPASAGRRGAALAPGQRLQAELAFYPSRHPLRAVIATQGEEPAEETAGIAAVGFEPAADPLQTHREHLARLPWASHTPLHLGPGRVLEDGQGQLWWRGDEGGALRLAPLANAMLWQALPLRSAVAVWDGLWARLIQVETALGKGYPDD</sequence>
<proteinExistence type="predicted"/>
<organism evidence="3 4">
    <name type="scientific">Dyella lutea</name>
    <dbReference type="NCBI Taxonomy" id="2950441"/>
    <lineage>
        <taxon>Bacteria</taxon>
        <taxon>Pseudomonadati</taxon>
        <taxon>Pseudomonadota</taxon>
        <taxon>Gammaproteobacteria</taxon>
        <taxon>Lysobacterales</taxon>
        <taxon>Rhodanobacteraceae</taxon>
        <taxon>Dyella</taxon>
    </lineage>
</organism>
<dbReference type="Proteomes" id="UP001204615">
    <property type="component" value="Unassembled WGS sequence"/>
</dbReference>
<dbReference type="RefSeq" id="WP_253569133.1">
    <property type="nucleotide sequence ID" value="NZ_JAMZEK010000006.1"/>
</dbReference>
<dbReference type="InterPro" id="IPR007527">
    <property type="entry name" value="Znf_SWIM"/>
</dbReference>
<keyword evidence="1" id="KW-0862">Zinc</keyword>
<dbReference type="PROSITE" id="PS50966">
    <property type="entry name" value="ZF_SWIM"/>
    <property type="match status" value="1"/>
</dbReference>
<comment type="caution">
    <text evidence="3">The sequence shown here is derived from an EMBL/GenBank/DDBJ whole genome shotgun (WGS) entry which is preliminary data.</text>
</comment>
<keyword evidence="1" id="KW-0863">Zinc-finger</keyword>
<keyword evidence="4" id="KW-1185">Reference proteome</keyword>
<keyword evidence="1" id="KW-0479">Metal-binding</keyword>
<gene>
    <name evidence="3" type="ORF">NC595_19930</name>
</gene>
<reference evidence="3 4" key="1">
    <citation type="submission" date="2022-06" db="EMBL/GenBank/DDBJ databases">
        <title>Dyella sp. Sa strain:Sa Genome sequencing.</title>
        <authorList>
            <person name="Park S."/>
        </authorList>
    </citation>
    <scope>NUCLEOTIDE SEQUENCE [LARGE SCALE GENOMIC DNA]</scope>
    <source>
        <strain evidence="3 4">Sa</strain>
    </source>
</reference>
<dbReference type="EMBL" id="JAMZEK010000006">
    <property type="protein sequence ID" value="MCP1376324.1"/>
    <property type="molecule type" value="Genomic_DNA"/>
</dbReference>
<evidence type="ECO:0000256" key="1">
    <source>
        <dbReference type="PROSITE-ProRule" id="PRU00325"/>
    </source>
</evidence>
<accession>A0ABT1FG06</accession>
<dbReference type="Pfam" id="PF04434">
    <property type="entry name" value="SWIM"/>
    <property type="match status" value="1"/>
</dbReference>
<evidence type="ECO:0000313" key="4">
    <source>
        <dbReference type="Proteomes" id="UP001204615"/>
    </source>
</evidence>
<feature type="domain" description="SWIM-type" evidence="2">
    <location>
        <begin position="54"/>
        <end position="87"/>
    </location>
</feature>